<evidence type="ECO:0000313" key="6">
    <source>
        <dbReference type="EnsemblPlants" id="Solyc05g008650.1.1"/>
    </source>
</evidence>
<dbReference type="OMA" id="WRRECAD"/>
<evidence type="ECO:0000256" key="5">
    <source>
        <dbReference type="ARBA" id="ARBA00022840"/>
    </source>
</evidence>
<dbReference type="PaxDb" id="4081-Solyc05g008650.1.1"/>
<dbReference type="InterPro" id="IPR027417">
    <property type="entry name" value="P-loop_NTPase"/>
</dbReference>
<keyword evidence="4" id="KW-0611">Plant defense</keyword>
<dbReference type="Proteomes" id="UP000004994">
    <property type="component" value="Chromosome 5"/>
</dbReference>
<protein>
    <recommendedName>
        <fullName evidence="8">NB-ARC domain-containing protein</fullName>
    </recommendedName>
</protein>
<dbReference type="Gene3D" id="3.40.50.300">
    <property type="entry name" value="P-loop containing nucleotide triphosphate hydrolases"/>
    <property type="match status" value="1"/>
</dbReference>
<sequence>MELADKESESKVPTTLRIETISQDFSLLITLLSSWRRECADNIIELEHPLSYVMDLSDEISVNSASVFSGWMDKDLLREVTCLFHQVRGMIKIMKIEFSLIHLHNSISNNSMVYWKDADNKSSSHGLFELSVKVKLIKAEINLRKLMKNQLIQVDLVKDKIENLVGDLEFLGNLLLDFPEQYDEHERRNDLISRVNAVAGETDSIVESLCGKRSDEEVTAKINIQLSDVLQKIKLIKILDKEICPKFPKLSKTNVPKTDGLGFLDILNGYFVETLESNSDETFLLKHDIEIVQREVAFLREFHEKFKEQQNEYEELRSLWVQIVGVAYEVEYVVDSYVSDGGGTICYRMLSDVLEEICRIKENVTKFSEYGYECTTHFVGDIVSYNSMSQQTEKPKVNEVVVGFEDVLGKLKGRVIGGTSNLDVISIVGMPGLGKTTVAKKLYLRVQSYQSL</sequence>
<reference evidence="6" key="2">
    <citation type="submission" date="2015-06" db="UniProtKB">
        <authorList>
            <consortium name="EnsemblPlants"/>
        </authorList>
    </citation>
    <scope>IDENTIFICATION</scope>
    <source>
        <strain evidence="6">cv. Heinz 1706</strain>
    </source>
</reference>
<evidence type="ECO:0000256" key="3">
    <source>
        <dbReference type="ARBA" id="ARBA00022737"/>
    </source>
</evidence>
<dbReference type="HOGENOM" id="CLU_606093_0_0_1"/>
<dbReference type="CDD" id="cd14798">
    <property type="entry name" value="RX-CC_like"/>
    <property type="match status" value="1"/>
</dbReference>
<accession>K4BX39</accession>
<keyword evidence="7" id="KW-1185">Reference proteome</keyword>
<dbReference type="EnsemblPlants" id="Solyc05g008650.1.1">
    <property type="protein sequence ID" value="Solyc05g008650.1.1"/>
    <property type="gene ID" value="Solyc05g008650.1"/>
</dbReference>
<keyword evidence="5" id="KW-0547">Nucleotide-binding</keyword>
<comment type="similarity">
    <text evidence="1">Belongs to the disease resistance NB-LRR family.</text>
</comment>
<organism evidence="6">
    <name type="scientific">Solanum lycopersicum</name>
    <name type="common">Tomato</name>
    <name type="synonym">Lycopersicon esculentum</name>
    <dbReference type="NCBI Taxonomy" id="4081"/>
    <lineage>
        <taxon>Eukaryota</taxon>
        <taxon>Viridiplantae</taxon>
        <taxon>Streptophyta</taxon>
        <taxon>Embryophyta</taxon>
        <taxon>Tracheophyta</taxon>
        <taxon>Spermatophyta</taxon>
        <taxon>Magnoliopsida</taxon>
        <taxon>eudicotyledons</taxon>
        <taxon>Gunneridae</taxon>
        <taxon>Pentapetalae</taxon>
        <taxon>asterids</taxon>
        <taxon>lamiids</taxon>
        <taxon>Solanales</taxon>
        <taxon>Solanaceae</taxon>
        <taxon>Solanoideae</taxon>
        <taxon>Solaneae</taxon>
        <taxon>Solanum</taxon>
        <taxon>Solanum subgen. Lycopersicon</taxon>
    </lineage>
</organism>
<evidence type="ECO:0000313" key="7">
    <source>
        <dbReference type="Proteomes" id="UP000004994"/>
    </source>
</evidence>
<dbReference type="eggNOG" id="KOG4658">
    <property type="taxonomic scope" value="Eukaryota"/>
</dbReference>
<dbReference type="Gene3D" id="1.20.5.4130">
    <property type="match status" value="1"/>
</dbReference>
<evidence type="ECO:0008006" key="8">
    <source>
        <dbReference type="Google" id="ProtNLM"/>
    </source>
</evidence>
<dbReference type="AlphaFoldDB" id="K4BX39"/>
<keyword evidence="5" id="KW-0067">ATP-binding</keyword>
<evidence type="ECO:0000256" key="4">
    <source>
        <dbReference type="ARBA" id="ARBA00022821"/>
    </source>
</evidence>
<dbReference type="PhylomeDB" id="K4BX39"/>
<proteinExistence type="inferred from homology"/>
<evidence type="ECO:0000256" key="1">
    <source>
        <dbReference type="ARBA" id="ARBA00008894"/>
    </source>
</evidence>
<keyword evidence="2" id="KW-0433">Leucine-rich repeat</keyword>
<dbReference type="InParanoid" id="K4BX39"/>
<dbReference type="Gramene" id="Solyc05g008650.1.1">
    <property type="protein sequence ID" value="Solyc05g008650.1.1"/>
    <property type="gene ID" value="Solyc05g008650.1"/>
</dbReference>
<name>K4BX39_SOLLC</name>
<dbReference type="GO" id="GO:0006952">
    <property type="term" value="P:defense response"/>
    <property type="evidence" value="ECO:0007669"/>
    <property type="project" value="UniProtKB-KW"/>
</dbReference>
<reference evidence="6" key="1">
    <citation type="journal article" date="2012" name="Nature">
        <title>The tomato genome sequence provides insights into fleshy fruit evolution.</title>
        <authorList>
            <consortium name="Tomato Genome Consortium"/>
        </authorList>
    </citation>
    <scope>NUCLEOTIDE SEQUENCE [LARGE SCALE GENOMIC DNA]</scope>
    <source>
        <strain evidence="6">cv. Heinz 1706</strain>
    </source>
</reference>
<dbReference type="GO" id="GO:0005524">
    <property type="term" value="F:ATP binding"/>
    <property type="evidence" value="ECO:0007669"/>
    <property type="project" value="UniProtKB-KW"/>
</dbReference>
<dbReference type="PANTHER" id="PTHR19338">
    <property type="entry name" value="TRANSLOCASE OF INNER MITOCHONDRIAL MEMBRANE 13 HOMOLOG"/>
    <property type="match status" value="1"/>
</dbReference>
<keyword evidence="3" id="KW-0677">Repeat</keyword>
<dbReference type="SUPFAM" id="SSF52540">
    <property type="entry name" value="P-loop containing nucleoside triphosphate hydrolases"/>
    <property type="match status" value="1"/>
</dbReference>
<dbReference type="InterPro" id="IPR038005">
    <property type="entry name" value="RX-like_CC"/>
</dbReference>
<evidence type="ECO:0000256" key="2">
    <source>
        <dbReference type="ARBA" id="ARBA00022614"/>
    </source>
</evidence>
<dbReference type="PANTHER" id="PTHR19338:SF73">
    <property type="entry name" value="DISEASE RESISTANCE PROTEIN RGA2-LIKE"/>
    <property type="match status" value="1"/>
</dbReference>